<dbReference type="InterPro" id="IPR013655">
    <property type="entry name" value="PAS_fold_3"/>
</dbReference>
<dbReference type="Pfam" id="PF08447">
    <property type="entry name" value="PAS_3"/>
    <property type="match status" value="2"/>
</dbReference>
<proteinExistence type="predicted"/>
<dbReference type="InterPro" id="IPR001610">
    <property type="entry name" value="PAC"/>
</dbReference>
<dbReference type="InterPro" id="IPR035965">
    <property type="entry name" value="PAS-like_dom_sf"/>
</dbReference>
<reference evidence="5" key="2">
    <citation type="submission" date="2024-07" db="EMBL/GenBank/DDBJ databases">
        <title>A complete genome sequence for Pseudomonas syringae CC1417.</title>
        <authorList>
            <person name="Baltrus D.A."/>
        </authorList>
    </citation>
    <scope>NUCLEOTIDE SEQUENCE</scope>
    <source>
        <strain evidence="5">CC1417</strain>
    </source>
</reference>
<dbReference type="CDD" id="cd00130">
    <property type="entry name" value="PAS"/>
    <property type="match status" value="2"/>
</dbReference>
<feature type="domain" description="PAC" evidence="4">
    <location>
        <begin position="92"/>
        <end position="144"/>
    </location>
</feature>
<sequence>MFGRKDRTELAAMKAEVEGLKGLMGALEKSMAIVELELDGKLIRANDNFLAAMGYRAEELHGKTHRDFCDPEMARSREYADLWASLRAGKFISGTFRRVAKSGKSVWLEASYNPVIDAQGKVIKVVKYALDVTQKILLENENHSKLNAVDRAMAICEFDPAGQVLTANDNFLHVMGYALGEIKGKHHKTFCEPSLVNSAEYTEFWRKLNQGQFVGGQFKRIGKNGRVVWLEATYNPVFDTDGKLYKVVKFASDITAKVEMQEADAHGASKAYHISAETEKVAEQGTLVIQETAREMRQIAENIGSSAKLVGQLGDRSEQITAIVNTIRGIADQTNLLALNAAIEAARAGDQGRGFAVVADEVRQLAGRTSGSTTEIAEMIGKILAETREAVASMSATQEGANRGVTLADQAGQVIVQIRDGASDAVEAVSMFANRMDEAEAFSKLGKKKSFA</sequence>
<evidence type="ECO:0000256" key="1">
    <source>
        <dbReference type="PROSITE-ProRule" id="PRU00284"/>
    </source>
</evidence>
<dbReference type="SMART" id="SM00086">
    <property type="entry name" value="PAC"/>
    <property type="match status" value="2"/>
</dbReference>
<evidence type="ECO:0000259" key="4">
    <source>
        <dbReference type="PROSITE" id="PS50113"/>
    </source>
</evidence>
<dbReference type="InterPro" id="IPR050903">
    <property type="entry name" value="Bact_Chemotaxis_MeTrfase"/>
</dbReference>
<dbReference type="SUPFAM" id="SSF55785">
    <property type="entry name" value="PYP-like sensor domain (PAS domain)"/>
    <property type="match status" value="2"/>
</dbReference>
<accession>A0AAU8LKU1</accession>
<dbReference type="Pfam" id="PF00015">
    <property type="entry name" value="MCPsignal"/>
    <property type="match status" value="1"/>
</dbReference>
<organism evidence="5">
    <name type="scientific">Pseudomonas syringae CC1417</name>
    <dbReference type="NCBI Taxonomy" id="1357272"/>
    <lineage>
        <taxon>Bacteria</taxon>
        <taxon>Pseudomonadati</taxon>
        <taxon>Pseudomonadota</taxon>
        <taxon>Gammaproteobacteria</taxon>
        <taxon>Pseudomonadales</taxon>
        <taxon>Pseudomonadaceae</taxon>
        <taxon>Pseudomonas</taxon>
        <taxon>Pseudomonas syringae</taxon>
    </lineage>
</organism>
<dbReference type="PANTHER" id="PTHR24422:SF10">
    <property type="entry name" value="CHEMOTAXIS PROTEIN METHYLTRANSFERASE 2"/>
    <property type="match status" value="1"/>
</dbReference>
<name>A0AAU8LKU1_PSESX</name>
<gene>
    <name evidence="5" type="ORF">N011_08985</name>
</gene>
<feature type="domain" description="PAS" evidence="3">
    <location>
        <begin position="33"/>
        <end position="72"/>
    </location>
</feature>
<dbReference type="PROSITE" id="PS50111">
    <property type="entry name" value="CHEMOTAXIS_TRANSDUC_2"/>
    <property type="match status" value="1"/>
</dbReference>
<dbReference type="AlphaFoldDB" id="A0AAU8LKU1"/>
<keyword evidence="1" id="KW-0807">Transducer</keyword>
<dbReference type="SMART" id="SM00283">
    <property type="entry name" value="MA"/>
    <property type="match status" value="1"/>
</dbReference>
<reference evidence="5" key="1">
    <citation type="journal article" date="2014" name="Genome Announc.">
        <title>Draft Genome Sequences of a Phylogenetically Diverse Suite of Pseudomonas syringae Strains from Multiple Source Populations.</title>
        <authorList>
            <person name="Baltrus D.A."/>
            <person name="Yourstone S."/>
            <person name="Lind A."/>
            <person name="Guilbaud C."/>
            <person name="Sands D.C."/>
            <person name="Jones C.D."/>
            <person name="Morris C.E."/>
            <person name="Dangl J.L."/>
        </authorList>
    </citation>
    <scope>NUCLEOTIDE SEQUENCE</scope>
    <source>
        <strain evidence="5">CC1417</strain>
    </source>
</reference>
<dbReference type="InterPro" id="IPR004089">
    <property type="entry name" value="MCPsignal_dom"/>
</dbReference>
<dbReference type="EMBL" id="CP159362">
    <property type="protein sequence ID" value="XCN69399.1"/>
    <property type="molecule type" value="Genomic_DNA"/>
</dbReference>
<dbReference type="Gene3D" id="1.10.287.950">
    <property type="entry name" value="Methyl-accepting chemotaxis protein"/>
    <property type="match status" value="1"/>
</dbReference>
<dbReference type="InterPro" id="IPR000700">
    <property type="entry name" value="PAS-assoc_C"/>
</dbReference>
<evidence type="ECO:0000259" key="3">
    <source>
        <dbReference type="PROSITE" id="PS50112"/>
    </source>
</evidence>
<dbReference type="GO" id="GO:0007165">
    <property type="term" value="P:signal transduction"/>
    <property type="evidence" value="ECO:0007669"/>
    <property type="project" value="UniProtKB-KW"/>
</dbReference>
<dbReference type="InterPro" id="IPR000014">
    <property type="entry name" value="PAS"/>
</dbReference>
<evidence type="ECO:0000313" key="5">
    <source>
        <dbReference type="EMBL" id="XCN69399.1"/>
    </source>
</evidence>
<dbReference type="PROSITE" id="PS50113">
    <property type="entry name" value="PAC"/>
    <property type="match status" value="2"/>
</dbReference>
<feature type="domain" description="Methyl-accepting transducer" evidence="2">
    <location>
        <begin position="265"/>
        <end position="439"/>
    </location>
</feature>
<dbReference type="NCBIfam" id="TIGR00229">
    <property type="entry name" value="sensory_box"/>
    <property type="match status" value="2"/>
</dbReference>
<dbReference type="PROSITE" id="PS50112">
    <property type="entry name" value="PAS"/>
    <property type="match status" value="1"/>
</dbReference>
<evidence type="ECO:0000259" key="2">
    <source>
        <dbReference type="PROSITE" id="PS50111"/>
    </source>
</evidence>
<dbReference type="PANTHER" id="PTHR24422">
    <property type="entry name" value="CHEMOTAXIS PROTEIN METHYLTRANSFERASE"/>
    <property type="match status" value="1"/>
</dbReference>
<dbReference type="Gene3D" id="3.30.450.20">
    <property type="entry name" value="PAS domain"/>
    <property type="match status" value="2"/>
</dbReference>
<feature type="domain" description="PAC" evidence="4">
    <location>
        <begin position="214"/>
        <end position="266"/>
    </location>
</feature>
<dbReference type="SUPFAM" id="SSF58104">
    <property type="entry name" value="Methyl-accepting chemotaxis protein (MCP) signaling domain"/>
    <property type="match status" value="1"/>
</dbReference>
<dbReference type="GO" id="GO:0006935">
    <property type="term" value="P:chemotaxis"/>
    <property type="evidence" value="ECO:0007669"/>
    <property type="project" value="UniProtKB-ARBA"/>
</dbReference>
<dbReference type="GO" id="GO:0016020">
    <property type="term" value="C:membrane"/>
    <property type="evidence" value="ECO:0007669"/>
    <property type="project" value="InterPro"/>
</dbReference>
<dbReference type="CDD" id="cd11386">
    <property type="entry name" value="MCP_signal"/>
    <property type="match status" value="1"/>
</dbReference>
<protein>
    <submittedName>
        <fullName evidence="5">PAS domain-containing methyl-accepting chemotaxis protein</fullName>
    </submittedName>
</protein>